<reference evidence="1 2" key="1">
    <citation type="journal article" date="2019" name="Environ. Microbiol.">
        <title>An active ?-lactamase is a part of an orchestrated cell wall stress resistance network of Bacillus subtilis and related rhizosphere species.</title>
        <authorList>
            <person name="Bucher T."/>
            <person name="Keren-Paz A."/>
            <person name="Hausser J."/>
            <person name="Olender T."/>
            <person name="Cytryn E."/>
            <person name="Kolodkin-Gal I."/>
        </authorList>
    </citation>
    <scope>NUCLEOTIDE SEQUENCE [LARGE SCALE GENOMIC DNA]</scope>
    <source>
        <strain evidence="1 2">I5</strain>
    </source>
</reference>
<dbReference type="AlphaFoldDB" id="A0A4U3AY81"/>
<proteinExistence type="predicted"/>
<dbReference type="EMBL" id="SZON01000767">
    <property type="protein sequence ID" value="TKI94104.1"/>
    <property type="molecule type" value="Genomic_DNA"/>
</dbReference>
<name>A0A4U3AY81_9BACI</name>
<organism evidence="1 2">
    <name type="scientific">Bacillus wiedmannii</name>
    <dbReference type="NCBI Taxonomy" id="1890302"/>
    <lineage>
        <taxon>Bacteria</taxon>
        <taxon>Bacillati</taxon>
        <taxon>Bacillota</taxon>
        <taxon>Bacilli</taxon>
        <taxon>Bacillales</taxon>
        <taxon>Bacillaceae</taxon>
        <taxon>Bacillus</taxon>
        <taxon>Bacillus cereus group</taxon>
    </lineage>
</organism>
<dbReference type="Proteomes" id="UP000305222">
    <property type="component" value="Unassembled WGS sequence"/>
</dbReference>
<sequence length="78" mass="9149">FITYVLGKNRLQKECELHAEKQHSPVFQAVQGIAKDQAEAERVIHGWMMELRKKENQFLENHTDISEINSVLRDRSKT</sequence>
<feature type="non-terminal residue" evidence="1">
    <location>
        <position position="1"/>
    </location>
</feature>
<evidence type="ECO:0000313" key="2">
    <source>
        <dbReference type="Proteomes" id="UP000305222"/>
    </source>
</evidence>
<comment type="caution">
    <text evidence="1">The sequence shown here is derived from an EMBL/GenBank/DDBJ whole genome shotgun (WGS) entry which is preliminary data.</text>
</comment>
<evidence type="ECO:0000313" key="1">
    <source>
        <dbReference type="EMBL" id="TKI94104.1"/>
    </source>
</evidence>
<protein>
    <submittedName>
        <fullName evidence="1">Heptaprenyl diphosphate synthase</fullName>
    </submittedName>
</protein>
<accession>A0A4U3AY81</accession>
<gene>
    <name evidence="1" type="ORF">FC699_16400</name>
</gene>